<protein>
    <recommendedName>
        <fullName evidence="6">Amino acid transporter transmembrane domain-containing protein</fullName>
    </recommendedName>
</protein>
<accession>A0A913Y6S0</accession>
<feature type="transmembrane region" description="Helical" evidence="5">
    <location>
        <begin position="261"/>
        <end position="284"/>
    </location>
</feature>
<feature type="transmembrane region" description="Helical" evidence="5">
    <location>
        <begin position="186"/>
        <end position="206"/>
    </location>
</feature>
<dbReference type="AlphaFoldDB" id="A0A913Y6S0"/>
<keyword evidence="8" id="KW-1185">Reference proteome</keyword>
<dbReference type="EnsemblMetazoa" id="XM_021059368.2">
    <property type="protein sequence ID" value="XP_020915027.1"/>
    <property type="gene ID" value="LOC110252545"/>
</dbReference>
<keyword evidence="2 5" id="KW-0812">Transmembrane</keyword>
<dbReference type="RefSeq" id="XP_020915027.1">
    <property type="nucleotide sequence ID" value="XM_021059368.2"/>
</dbReference>
<feature type="transmembrane region" description="Helical" evidence="5">
    <location>
        <begin position="404"/>
        <end position="423"/>
    </location>
</feature>
<dbReference type="GO" id="GO:0005774">
    <property type="term" value="C:vacuolar membrane"/>
    <property type="evidence" value="ECO:0007669"/>
    <property type="project" value="TreeGrafter"/>
</dbReference>
<evidence type="ECO:0000256" key="5">
    <source>
        <dbReference type="SAM" id="Phobius"/>
    </source>
</evidence>
<evidence type="ECO:0000256" key="2">
    <source>
        <dbReference type="ARBA" id="ARBA00022692"/>
    </source>
</evidence>
<evidence type="ECO:0000259" key="6">
    <source>
        <dbReference type="Pfam" id="PF01490"/>
    </source>
</evidence>
<dbReference type="PANTHER" id="PTHR22950">
    <property type="entry name" value="AMINO ACID TRANSPORTER"/>
    <property type="match status" value="1"/>
</dbReference>
<dbReference type="OMA" id="PITWVRK"/>
<evidence type="ECO:0000256" key="4">
    <source>
        <dbReference type="ARBA" id="ARBA00023136"/>
    </source>
</evidence>
<feature type="transmembrane region" description="Helical" evidence="5">
    <location>
        <begin position="127"/>
        <end position="148"/>
    </location>
</feature>
<dbReference type="Pfam" id="PF01490">
    <property type="entry name" value="Aa_trans"/>
    <property type="match status" value="2"/>
</dbReference>
<keyword evidence="4 5" id="KW-0472">Membrane</keyword>
<evidence type="ECO:0000256" key="3">
    <source>
        <dbReference type="ARBA" id="ARBA00022989"/>
    </source>
</evidence>
<sequence length="429" mass="47447">MHGDGATSTTTIFANIFISFIGAGILGMPFAIKEAGVIEGSVVMAIVGIVSVKAMLLVIDCKYKTIQKKCGNGKSLKAKNSEASFKGEAKQPLFVEDGKNLREMKDQDQEIDYGDLGLYALGPIGKMLVDTSIVVSQIGFSCGYLIFISENIADMTSDHFSKFAVLMAMLPPLLVLVNFRHLKRLAIFSIFADFANVFAYCVVFWFDFEHFDRVRLHPTLANLDGLPFFLGIAIYCYEGAGMILALELSCAKEARPKFRKIFKFTLGLVTTLTITFGACGYLSFGTTTRTIITLNLPPGPFPVIVRSCLCFSLFFTYPVMMFPAVAILEKQFVEDKKYQFYYGSLIRVLVVVSSGLIVMVIPNFSILMSLVGSSCCTLLSFIFPALFHLKIFQDELTFSQRATDFFIIGVGMIGTLIGTSDVIRRLRSH</sequence>
<name>A0A913Y6S0_EXADI</name>
<feature type="transmembrane region" description="Helical" evidence="5">
    <location>
        <begin position="226"/>
        <end position="249"/>
    </location>
</feature>
<dbReference type="KEGG" id="epa:110252545"/>
<feature type="domain" description="Amino acid transporter transmembrane" evidence="6">
    <location>
        <begin position="7"/>
        <end position="70"/>
    </location>
</feature>
<evidence type="ECO:0000313" key="8">
    <source>
        <dbReference type="Proteomes" id="UP000887567"/>
    </source>
</evidence>
<dbReference type="GO" id="GO:0015179">
    <property type="term" value="F:L-amino acid transmembrane transporter activity"/>
    <property type="evidence" value="ECO:0007669"/>
    <property type="project" value="TreeGrafter"/>
</dbReference>
<feature type="transmembrane region" description="Helical" evidence="5">
    <location>
        <begin position="38"/>
        <end position="59"/>
    </location>
</feature>
<evidence type="ECO:0000313" key="7">
    <source>
        <dbReference type="EnsemblMetazoa" id="XP_020915027.1"/>
    </source>
</evidence>
<feature type="transmembrane region" description="Helical" evidence="5">
    <location>
        <begin position="367"/>
        <end position="392"/>
    </location>
</feature>
<comment type="subcellular location">
    <subcellularLocation>
        <location evidence="1">Membrane</location>
        <topology evidence="1">Multi-pass membrane protein</topology>
    </subcellularLocation>
</comment>
<dbReference type="InterPro" id="IPR013057">
    <property type="entry name" value="AA_transpt_TM"/>
</dbReference>
<evidence type="ECO:0000256" key="1">
    <source>
        <dbReference type="ARBA" id="ARBA00004141"/>
    </source>
</evidence>
<dbReference type="GeneID" id="110252545"/>
<feature type="transmembrane region" description="Helical" evidence="5">
    <location>
        <begin position="340"/>
        <end position="361"/>
    </location>
</feature>
<feature type="domain" description="Amino acid transporter transmembrane" evidence="6">
    <location>
        <begin position="104"/>
        <end position="423"/>
    </location>
</feature>
<feature type="transmembrane region" description="Helical" evidence="5">
    <location>
        <begin position="12"/>
        <end position="32"/>
    </location>
</feature>
<proteinExistence type="predicted"/>
<keyword evidence="3 5" id="KW-1133">Transmembrane helix</keyword>
<feature type="transmembrane region" description="Helical" evidence="5">
    <location>
        <begin position="160"/>
        <end position="179"/>
    </location>
</feature>
<dbReference type="PANTHER" id="PTHR22950:SF677">
    <property type="entry name" value="AMINO ACID TRANSPORTER TRANSMEMBRANE DOMAIN-CONTAINING PROTEIN"/>
    <property type="match status" value="1"/>
</dbReference>
<reference evidence="7" key="1">
    <citation type="submission" date="2022-11" db="UniProtKB">
        <authorList>
            <consortium name="EnsemblMetazoa"/>
        </authorList>
    </citation>
    <scope>IDENTIFICATION</scope>
</reference>
<dbReference type="Proteomes" id="UP000887567">
    <property type="component" value="Unplaced"/>
</dbReference>
<organism evidence="7 8">
    <name type="scientific">Exaiptasia diaphana</name>
    <name type="common">Tropical sea anemone</name>
    <name type="synonym">Aiptasia pulchella</name>
    <dbReference type="NCBI Taxonomy" id="2652724"/>
    <lineage>
        <taxon>Eukaryota</taxon>
        <taxon>Metazoa</taxon>
        <taxon>Cnidaria</taxon>
        <taxon>Anthozoa</taxon>
        <taxon>Hexacorallia</taxon>
        <taxon>Actiniaria</taxon>
        <taxon>Aiptasiidae</taxon>
        <taxon>Exaiptasia</taxon>
    </lineage>
</organism>
<dbReference type="OrthoDB" id="1684102at2759"/>
<feature type="transmembrane region" description="Helical" evidence="5">
    <location>
        <begin position="304"/>
        <end position="328"/>
    </location>
</feature>